<evidence type="ECO:0000259" key="1">
    <source>
        <dbReference type="Pfam" id="PF03732"/>
    </source>
</evidence>
<feature type="domain" description="Retrotransposon gag" evidence="1">
    <location>
        <begin position="85"/>
        <end position="169"/>
    </location>
</feature>
<gene>
    <name evidence="2" type="ORF">VFH_II083720</name>
</gene>
<sequence>MAGRGNGRNDDAIAEALGMLAGVLGGNQQGAVIGADRQLGNFQRNNPPLFKGAHDPEGAQKWLKEIERIFIVIDCAEGLKVRYRTHMLAEEADDWWVTTRTEMEEDGIALTWAVFRRAFLRRYFPEDIRGKKEIKFLELKQGNKTVSEYASKFTELAKYYAHYTNDADGEFSKCIKFENGLRDEIKQGIRYQHIRRFPDLVDCSRILEEDLASTKSNARGYVDRKGKQ</sequence>
<dbReference type="PANTHER" id="PTHR34482:SF36">
    <property type="entry name" value="RETROTRANSPOSON GAG DOMAIN-CONTAINING PROTEIN"/>
    <property type="match status" value="1"/>
</dbReference>
<evidence type="ECO:0000313" key="3">
    <source>
        <dbReference type="Proteomes" id="UP001157006"/>
    </source>
</evidence>
<dbReference type="Proteomes" id="UP001157006">
    <property type="component" value="Chromosome 2"/>
</dbReference>
<keyword evidence="3" id="KW-1185">Reference proteome</keyword>
<accession>A0AAV0ZJY2</accession>
<organism evidence="2 3">
    <name type="scientific">Vicia faba</name>
    <name type="common">Broad bean</name>
    <name type="synonym">Faba vulgaris</name>
    <dbReference type="NCBI Taxonomy" id="3906"/>
    <lineage>
        <taxon>Eukaryota</taxon>
        <taxon>Viridiplantae</taxon>
        <taxon>Streptophyta</taxon>
        <taxon>Embryophyta</taxon>
        <taxon>Tracheophyta</taxon>
        <taxon>Spermatophyta</taxon>
        <taxon>Magnoliopsida</taxon>
        <taxon>eudicotyledons</taxon>
        <taxon>Gunneridae</taxon>
        <taxon>Pentapetalae</taxon>
        <taxon>rosids</taxon>
        <taxon>fabids</taxon>
        <taxon>Fabales</taxon>
        <taxon>Fabaceae</taxon>
        <taxon>Papilionoideae</taxon>
        <taxon>50 kb inversion clade</taxon>
        <taxon>NPAAA clade</taxon>
        <taxon>Hologalegina</taxon>
        <taxon>IRL clade</taxon>
        <taxon>Fabeae</taxon>
        <taxon>Vicia</taxon>
    </lineage>
</organism>
<protein>
    <recommendedName>
        <fullName evidence="1">Retrotransposon gag domain-containing protein</fullName>
    </recommendedName>
</protein>
<dbReference type="Pfam" id="PF03732">
    <property type="entry name" value="Retrotrans_gag"/>
    <property type="match status" value="1"/>
</dbReference>
<proteinExistence type="predicted"/>
<name>A0AAV0ZJY2_VICFA</name>
<dbReference type="AlphaFoldDB" id="A0AAV0ZJY2"/>
<dbReference type="PANTHER" id="PTHR34482">
    <property type="entry name" value="DNA DAMAGE-INDUCIBLE PROTEIN 1-LIKE"/>
    <property type="match status" value="1"/>
</dbReference>
<dbReference type="EMBL" id="OX451737">
    <property type="protein sequence ID" value="CAI8597483.1"/>
    <property type="molecule type" value="Genomic_DNA"/>
</dbReference>
<dbReference type="InterPro" id="IPR005162">
    <property type="entry name" value="Retrotrans_gag_dom"/>
</dbReference>
<reference evidence="2 3" key="1">
    <citation type="submission" date="2023-01" db="EMBL/GenBank/DDBJ databases">
        <authorList>
            <person name="Kreplak J."/>
        </authorList>
    </citation>
    <scope>NUCLEOTIDE SEQUENCE [LARGE SCALE GENOMIC DNA]</scope>
</reference>
<evidence type="ECO:0000313" key="2">
    <source>
        <dbReference type="EMBL" id="CAI8597483.1"/>
    </source>
</evidence>